<dbReference type="EMBL" id="WNWR01000262">
    <property type="protein sequence ID" value="KAE9986284.1"/>
    <property type="molecule type" value="Genomic_DNA"/>
</dbReference>
<dbReference type="AlphaFoldDB" id="A0A8H3VG31"/>
<feature type="region of interest" description="Disordered" evidence="1">
    <location>
        <begin position="1"/>
        <end position="26"/>
    </location>
</feature>
<keyword evidence="3" id="KW-1185">Reference proteome</keyword>
<reference evidence="2 3" key="1">
    <citation type="submission" date="2019-07" db="EMBL/GenBank/DDBJ databases">
        <title>Venturia inaequalis Genome Resource.</title>
        <authorList>
            <person name="Lichtner F.J."/>
        </authorList>
    </citation>
    <scope>NUCLEOTIDE SEQUENCE [LARGE SCALE GENOMIC DNA]</scope>
    <source>
        <strain evidence="2 3">DMI_063113</strain>
    </source>
</reference>
<evidence type="ECO:0000256" key="1">
    <source>
        <dbReference type="SAM" id="MobiDB-lite"/>
    </source>
</evidence>
<evidence type="ECO:0000313" key="2">
    <source>
        <dbReference type="EMBL" id="KAE9986284.1"/>
    </source>
</evidence>
<feature type="compositionally biased region" description="Basic residues" evidence="1">
    <location>
        <begin position="1"/>
        <end position="18"/>
    </location>
</feature>
<sequence>MAKSRSGRKKTRQLAKYKPKSEQRALVEPQEVDNAYPEETQWIPARTKEEVAIVRTIFYGGTYLTEQTHGKNATELDHSAMSRFVKEEGRQLWANRTFLTGRVDV</sequence>
<evidence type="ECO:0000313" key="3">
    <source>
        <dbReference type="Proteomes" id="UP000490939"/>
    </source>
</evidence>
<proteinExistence type="predicted"/>
<accession>A0A8H3VG31</accession>
<gene>
    <name evidence="2" type="ORF">EG327_004408</name>
</gene>
<comment type="caution">
    <text evidence="2">The sequence shown here is derived from an EMBL/GenBank/DDBJ whole genome shotgun (WGS) entry which is preliminary data.</text>
</comment>
<dbReference type="Proteomes" id="UP000490939">
    <property type="component" value="Unassembled WGS sequence"/>
</dbReference>
<name>A0A8H3VG31_VENIN</name>
<organism evidence="2 3">
    <name type="scientific">Venturia inaequalis</name>
    <name type="common">Apple scab fungus</name>
    <dbReference type="NCBI Taxonomy" id="5025"/>
    <lineage>
        <taxon>Eukaryota</taxon>
        <taxon>Fungi</taxon>
        <taxon>Dikarya</taxon>
        <taxon>Ascomycota</taxon>
        <taxon>Pezizomycotina</taxon>
        <taxon>Dothideomycetes</taxon>
        <taxon>Pleosporomycetidae</taxon>
        <taxon>Venturiales</taxon>
        <taxon>Venturiaceae</taxon>
        <taxon>Venturia</taxon>
    </lineage>
</organism>
<protein>
    <submittedName>
        <fullName evidence="2">Uncharacterized protein</fullName>
    </submittedName>
</protein>